<organism evidence="7">
    <name type="scientific">Bellilinea caldifistulae</name>
    <dbReference type="NCBI Taxonomy" id="360411"/>
    <lineage>
        <taxon>Bacteria</taxon>
        <taxon>Bacillati</taxon>
        <taxon>Chloroflexota</taxon>
        <taxon>Anaerolineae</taxon>
        <taxon>Anaerolineales</taxon>
        <taxon>Anaerolineaceae</taxon>
        <taxon>Bellilinea</taxon>
    </lineage>
</organism>
<feature type="transmembrane region" description="Helical" evidence="5">
    <location>
        <begin position="122"/>
        <end position="144"/>
    </location>
</feature>
<feature type="transmembrane region" description="Helical" evidence="5">
    <location>
        <begin position="309"/>
        <end position="339"/>
    </location>
</feature>
<evidence type="ECO:0000259" key="6">
    <source>
        <dbReference type="PROSITE" id="PS50850"/>
    </source>
</evidence>
<dbReference type="Pfam" id="PF07690">
    <property type="entry name" value="MFS_1"/>
    <property type="match status" value="1"/>
</dbReference>
<feature type="transmembrane region" description="Helical" evidence="5">
    <location>
        <begin position="66"/>
        <end position="90"/>
    </location>
</feature>
<sequence>MEKKPLKPERSFSRFSRVLANYFDRVSAFQPNARLYLTSVILTGAAMGVYRLLFNFYVLSLGYDEALLGTLITTSSLTALLSALPMGYLVDNIGHKTALIVGTAVLGLAVGGMVLFPSALTFVLMNIVLGLAQSLTGVTMGPFLMENSGEKERTYLFSFTSGLQMASAFFGNWIGGYLPTWISTLQGSTPTSPSAYGGALAAIAIAGSVGILPLLFLRPVKIARDKRSVFAPLAYFGQNSRLLGKLILPMLVTSLGAGLIMPFMNVFFRNVHHQPDPVIGAMFAWGSLAMGIGLLIAPPLADRFGKIQLVVITQALSIPFLILLGFAPWFAVSAAAYYIRLTLMNMSLPVYQTFVMEKVEPSARATVASLVSMANNVGWAFSPQISGWIQVNYGFQPAFAATLVLYILSIYLYWRFFWYPLGKEQVVAPLPATLKPQ</sequence>
<dbReference type="InterPro" id="IPR024989">
    <property type="entry name" value="MFS_assoc_dom"/>
</dbReference>
<dbReference type="Gene3D" id="1.20.1250.20">
    <property type="entry name" value="MFS general substrate transporter like domains"/>
    <property type="match status" value="2"/>
</dbReference>
<feature type="transmembrane region" description="Helical" evidence="5">
    <location>
        <begin position="278"/>
        <end position="297"/>
    </location>
</feature>
<keyword evidence="4 5" id="KW-0472">Membrane</keyword>
<accession>A0A7C4L372</accession>
<proteinExistence type="predicted"/>
<evidence type="ECO:0000256" key="2">
    <source>
        <dbReference type="ARBA" id="ARBA00022692"/>
    </source>
</evidence>
<dbReference type="GO" id="GO:0022857">
    <property type="term" value="F:transmembrane transporter activity"/>
    <property type="evidence" value="ECO:0007669"/>
    <property type="project" value="InterPro"/>
</dbReference>
<dbReference type="SUPFAM" id="SSF103473">
    <property type="entry name" value="MFS general substrate transporter"/>
    <property type="match status" value="1"/>
</dbReference>
<dbReference type="InterPro" id="IPR011701">
    <property type="entry name" value="MFS"/>
</dbReference>
<feature type="transmembrane region" description="Helical" evidence="5">
    <location>
        <begin position="195"/>
        <end position="217"/>
    </location>
</feature>
<dbReference type="PANTHER" id="PTHR23520:SF5">
    <property type="entry name" value="TRANSPORTER, PUTATIVE (AFU_ORTHOLOGUE AFUA_3G04000)-RELATED"/>
    <property type="match status" value="1"/>
</dbReference>
<feature type="transmembrane region" description="Helical" evidence="5">
    <location>
        <begin position="246"/>
        <end position="266"/>
    </location>
</feature>
<protein>
    <submittedName>
        <fullName evidence="7">MFS transporter</fullName>
    </submittedName>
</protein>
<reference evidence="7" key="1">
    <citation type="journal article" date="2020" name="mSystems">
        <title>Genome- and Community-Level Interaction Insights into Carbon Utilization and Element Cycling Functions of Hydrothermarchaeota in Hydrothermal Sediment.</title>
        <authorList>
            <person name="Zhou Z."/>
            <person name="Liu Y."/>
            <person name="Xu W."/>
            <person name="Pan J."/>
            <person name="Luo Z.H."/>
            <person name="Li M."/>
        </authorList>
    </citation>
    <scope>NUCLEOTIDE SEQUENCE [LARGE SCALE GENOMIC DNA]</scope>
    <source>
        <strain evidence="7">SpSt-556</strain>
    </source>
</reference>
<dbReference type="GO" id="GO:0005886">
    <property type="term" value="C:plasma membrane"/>
    <property type="evidence" value="ECO:0007669"/>
    <property type="project" value="UniProtKB-SubCell"/>
</dbReference>
<feature type="transmembrane region" description="Helical" evidence="5">
    <location>
        <begin position="97"/>
        <end position="116"/>
    </location>
</feature>
<evidence type="ECO:0000256" key="4">
    <source>
        <dbReference type="ARBA" id="ARBA00023136"/>
    </source>
</evidence>
<dbReference type="EMBL" id="DSXR01000120">
    <property type="protein sequence ID" value="HGS88295.1"/>
    <property type="molecule type" value="Genomic_DNA"/>
</dbReference>
<name>A0A7C4L372_9CHLR</name>
<feature type="transmembrane region" description="Helical" evidence="5">
    <location>
        <begin position="35"/>
        <end position="54"/>
    </location>
</feature>
<evidence type="ECO:0000256" key="3">
    <source>
        <dbReference type="ARBA" id="ARBA00022989"/>
    </source>
</evidence>
<keyword evidence="3 5" id="KW-1133">Transmembrane helix</keyword>
<dbReference type="Pfam" id="PF12832">
    <property type="entry name" value="MFS_1_like"/>
    <property type="match status" value="1"/>
</dbReference>
<evidence type="ECO:0000256" key="5">
    <source>
        <dbReference type="SAM" id="Phobius"/>
    </source>
</evidence>
<dbReference type="InterPro" id="IPR036259">
    <property type="entry name" value="MFS_trans_sf"/>
</dbReference>
<dbReference type="AlphaFoldDB" id="A0A7C4L372"/>
<feature type="domain" description="Major facilitator superfamily (MFS) profile" evidence="6">
    <location>
        <begin position="32"/>
        <end position="421"/>
    </location>
</feature>
<dbReference type="InterPro" id="IPR020846">
    <property type="entry name" value="MFS_dom"/>
</dbReference>
<comment type="subcellular location">
    <subcellularLocation>
        <location evidence="1">Cell membrane</location>
        <topology evidence="1">Multi-pass membrane protein</topology>
    </subcellularLocation>
</comment>
<evidence type="ECO:0000256" key="1">
    <source>
        <dbReference type="ARBA" id="ARBA00004651"/>
    </source>
</evidence>
<dbReference type="PROSITE" id="PS50850">
    <property type="entry name" value="MFS"/>
    <property type="match status" value="1"/>
</dbReference>
<keyword evidence="2 5" id="KW-0812">Transmembrane</keyword>
<dbReference type="PANTHER" id="PTHR23520">
    <property type="entry name" value="TRANSPORTER, PUTATIVE (AFU_ORTHOLOGUE AFUA_3G04000)-RELATED"/>
    <property type="match status" value="1"/>
</dbReference>
<evidence type="ECO:0000313" key="7">
    <source>
        <dbReference type="EMBL" id="HGS88295.1"/>
    </source>
</evidence>
<gene>
    <name evidence="7" type="ORF">ENT17_11875</name>
</gene>
<comment type="caution">
    <text evidence="7">The sequence shown here is derived from an EMBL/GenBank/DDBJ whole genome shotgun (WGS) entry which is preliminary data.</text>
</comment>
<feature type="transmembrane region" description="Helical" evidence="5">
    <location>
        <begin position="393"/>
        <end position="414"/>
    </location>
</feature>